<proteinExistence type="predicted"/>
<feature type="compositionally biased region" description="Basic and acidic residues" evidence="2">
    <location>
        <begin position="897"/>
        <end position="908"/>
    </location>
</feature>
<reference evidence="3" key="1">
    <citation type="journal article" date="2020" name="Stud. Mycol.">
        <title>101 Dothideomycetes genomes: a test case for predicting lifestyles and emergence of pathogens.</title>
        <authorList>
            <person name="Haridas S."/>
            <person name="Albert R."/>
            <person name="Binder M."/>
            <person name="Bloem J."/>
            <person name="Labutti K."/>
            <person name="Salamov A."/>
            <person name="Andreopoulos B."/>
            <person name="Baker S."/>
            <person name="Barry K."/>
            <person name="Bills G."/>
            <person name="Bluhm B."/>
            <person name="Cannon C."/>
            <person name="Castanera R."/>
            <person name="Culley D."/>
            <person name="Daum C."/>
            <person name="Ezra D."/>
            <person name="Gonzalez J."/>
            <person name="Henrissat B."/>
            <person name="Kuo A."/>
            <person name="Liang C."/>
            <person name="Lipzen A."/>
            <person name="Lutzoni F."/>
            <person name="Magnuson J."/>
            <person name="Mondo S."/>
            <person name="Nolan M."/>
            <person name="Ohm R."/>
            <person name="Pangilinan J."/>
            <person name="Park H.-J."/>
            <person name="Ramirez L."/>
            <person name="Alfaro M."/>
            <person name="Sun H."/>
            <person name="Tritt A."/>
            <person name="Yoshinaga Y."/>
            <person name="Zwiers L.-H."/>
            <person name="Turgeon B."/>
            <person name="Goodwin S."/>
            <person name="Spatafora J."/>
            <person name="Crous P."/>
            <person name="Grigoriev I."/>
        </authorList>
    </citation>
    <scope>NUCLEOTIDE SEQUENCE</scope>
    <source>
        <strain evidence="3">HMLAC05119</strain>
    </source>
</reference>
<feature type="compositionally biased region" description="Polar residues" evidence="2">
    <location>
        <begin position="911"/>
        <end position="926"/>
    </location>
</feature>
<organism evidence="3 4">
    <name type="scientific">Ampelomyces quisqualis</name>
    <name type="common">Powdery mildew agent</name>
    <dbReference type="NCBI Taxonomy" id="50730"/>
    <lineage>
        <taxon>Eukaryota</taxon>
        <taxon>Fungi</taxon>
        <taxon>Dikarya</taxon>
        <taxon>Ascomycota</taxon>
        <taxon>Pezizomycotina</taxon>
        <taxon>Dothideomycetes</taxon>
        <taxon>Pleosporomycetidae</taxon>
        <taxon>Pleosporales</taxon>
        <taxon>Pleosporineae</taxon>
        <taxon>Phaeosphaeriaceae</taxon>
        <taxon>Ampelomyces</taxon>
    </lineage>
</organism>
<sequence>MLGSFVCNQCRKRLVRRIHSVRAPQWQPRATIVSFRNSNPHTRPANTPSDAQHHEDSVPEEAREQPSIHLHKQHELSPSQPPRGSGRYSRLVGDPEPSTASNVTIRHVPHQYGVAHNLVKLMARSGHADDAWHYFEQTYTSRDCDALSNPTEGDVSKLRSGEVFDELLRKVTASFCYAADKPTTTPTMVLFKYEQLGLTTEGHWKWRTLEYLTHQALVAVNAPPEGSKGHLPSILVELLSVWRLFFQCKGQGAQLDSIRADWNLPAPENIPFVHDSKNFTTRLQDYLPGHRVDSLLAYCAVYLYTISDAFAANESLLKEAEPFIKFLTQLLAGSHVSAVIAYTQWGGRTKFRGLPETVQQEIVRELDNAPLKALKAIGRNTNSKALPKVVQTENVRALDEAPSKAPKALGGLNVTTEPEPEGIATANLEAYHLSRIERAVESERSATRLETLWKEAIQAYTAEGKVAVPRRVYNAFLSGYAILNRAPRTVEVWNHMIANGINPDIQSWVALLHGCERAWDLNGFNTIWSRMLNSGIELDAHAWTTRVHGLFHLREINLGLAALDEMGKRWLTAEKNNEQPPSNSGSRQSYKKRPVSGNAINKHIKPSIEVINGAITALVQSTDKKLRHEKRVEHIQKLLAWAGGFNINPDAVTYNALIRLYIRASDRSTAFKVLRQMEREGIEADMATHTMLINSSFDNGAFDGLSHAQQTEKIISMLDGLQAGGLKLNDYVYSTAIDRLLKNYSNYTAVRQLVEHMQAHKLVPSKHAYTSLITHYFKQDPPAIAAVDSLVNQIFTSHRVIADRFLLDRTLEGYAFHDEIGKMMGLLTRMSRRGIQSGWHALTAVIQALVRDGDYDGARSIVREVEIGDQANRWGITGGSAQQERFFYQARQLGVAHQDDSKGDDMREFGSGSSSGDFTMSDSASKASGDEKVLEEQVRKQEEDVHGFLQDEHHDMHSQVNKQ</sequence>
<feature type="compositionally biased region" description="Basic and acidic residues" evidence="2">
    <location>
        <begin position="928"/>
        <end position="957"/>
    </location>
</feature>
<dbReference type="InterPro" id="IPR011990">
    <property type="entry name" value="TPR-like_helical_dom_sf"/>
</dbReference>
<dbReference type="OrthoDB" id="185373at2759"/>
<feature type="repeat" description="PPR" evidence="1">
    <location>
        <begin position="469"/>
        <end position="503"/>
    </location>
</feature>
<dbReference type="PANTHER" id="PTHR47939">
    <property type="entry name" value="MEMBRANE-ASSOCIATED SALT-INDUCIBLE PROTEIN-LIKE"/>
    <property type="match status" value="1"/>
</dbReference>
<dbReference type="InterPro" id="IPR002885">
    <property type="entry name" value="PPR_rpt"/>
</dbReference>
<dbReference type="AlphaFoldDB" id="A0A6A5QGD3"/>
<feature type="compositionally biased region" description="Basic and acidic residues" evidence="2">
    <location>
        <begin position="51"/>
        <end position="66"/>
    </location>
</feature>
<dbReference type="InterPro" id="IPR050667">
    <property type="entry name" value="PPR-containing_protein"/>
</dbReference>
<evidence type="ECO:0000256" key="2">
    <source>
        <dbReference type="SAM" id="MobiDB-lite"/>
    </source>
</evidence>
<feature type="repeat" description="PPR" evidence="1">
    <location>
        <begin position="650"/>
        <end position="684"/>
    </location>
</feature>
<keyword evidence="4" id="KW-1185">Reference proteome</keyword>
<protein>
    <recommendedName>
        <fullName evidence="5">Pentacotripeptide-repeat region of PRORP domain-containing protein</fullName>
    </recommendedName>
</protein>
<evidence type="ECO:0000256" key="1">
    <source>
        <dbReference type="PROSITE-ProRule" id="PRU00708"/>
    </source>
</evidence>
<feature type="region of interest" description="Disordered" evidence="2">
    <location>
        <begin position="573"/>
        <end position="594"/>
    </location>
</feature>
<dbReference type="Proteomes" id="UP000800096">
    <property type="component" value="Unassembled WGS sequence"/>
</dbReference>
<dbReference type="PROSITE" id="PS51375">
    <property type="entry name" value="PPR"/>
    <property type="match status" value="2"/>
</dbReference>
<gene>
    <name evidence="3" type="ORF">BDU57DRAFT_519705</name>
</gene>
<dbReference type="Gene3D" id="1.25.40.10">
    <property type="entry name" value="Tetratricopeptide repeat domain"/>
    <property type="match status" value="3"/>
</dbReference>
<dbReference type="NCBIfam" id="TIGR00756">
    <property type="entry name" value="PPR"/>
    <property type="match status" value="2"/>
</dbReference>
<name>A0A6A5QGD3_AMPQU</name>
<feature type="region of interest" description="Disordered" evidence="2">
    <location>
        <begin position="897"/>
        <end position="963"/>
    </location>
</feature>
<feature type="compositionally biased region" description="Polar residues" evidence="2">
    <location>
        <begin position="578"/>
        <end position="588"/>
    </location>
</feature>
<dbReference type="Pfam" id="PF13041">
    <property type="entry name" value="PPR_2"/>
    <property type="match status" value="1"/>
</dbReference>
<evidence type="ECO:0000313" key="3">
    <source>
        <dbReference type="EMBL" id="KAF1914615.1"/>
    </source>
</evidence>
<evidence type="ECO:0008006" key="5">
    <source>
        <dbReference type="Google" id="ProtNLM"/>
    </source>
</evidence>
<accession>A0A6A5QGD3</accession>
<dbReference type="PANTHER" id="PTHR47939:SF1">
    <property type="entry name" value="OS04G0684500 PROTEIN"/>
    <property type="match status" value="1"/>
</dbReference>
<feature type="compositionally biased region" description="Polar residues" evidence="2">
    <location>
        <begin position="34"/>
        <end position="50"/>
    </location>
</feature>
<evidence type="ECO:0000313" key="4">
    <source>
        <dbReference type="Proteomes" id="UP000800096"/>
    </source>
</evidence>
<feature type="region of interest" description="Disordered" evidence="2">
    <location>
        <begin position="31"/>
        <end position="102"/>
    </location>
</feature>
<dbReference type="EMBL" id="ML979137">
    <property type="protein sequence ID" value="KAF1914615.1"/>
    <property type="molecule type" value="Genomic_DNA"/>
</dbReference>